<dbReference type="Pfam" id="PF03442">
    <property type="entry name" value="CBM_X2"/>
    <property type="match status" value="4"/>
</dbReference>
<feature type="domain" description="Carbohydrate binding X2" evidence="8">
    <location>
        <begin position="499"/>
        <end position="578"/>
    </location>
</feature>
<dbReference type="PANTHER" id="PTHR13833">
    <property type="match status" value="1"/>
</dbReference>
<evidence type="ECO:0000256" key="3">
    <source>
        <dbReference type="ARBA" id="ARBA00022737"/>
    </source>
</evidence>
<proteinExistence type="predicted"/>
<organism evidence="10 11">
    <name type="scientific">Clostridium neuense</name>
    <dbReference type="NCBI Taxonomy" id="1728934"/>
    <lineage>
        <taxon>Bacteria</taxon>
        <taxon>Bacillati</taxon>
        <taxon>Bacillota</taxon>
        <taxon>Clostridia</taxon>
        <taxon>Eubacteriales</taxon>
        <taxon>Clostridiaceae</taxon>
        <taxon>Clostridium</taxon>
    </lineage>
</organism>
<dbReference type="InterPro" id="IPR005102">
    <property type="entry name" value="Carbo-bd_X2"/>
</dbReference>
<dbReference type="InterPro" id="IPR013378">
    <property type="entry name" value="InlB-like_B-rpt"/>
</dbReference>
<evidence type="ECO:0000313" key="11">
    <source>
        <dbReference type="Proteomes" id="UP001623592"/>
    </source>
</evidence>
<evidence type="ECO:0000256" key="7">
    <source>
        <dbReference type="PROSITE-ProRule" id="PRU00504"/>
    </source>
</evidence>
<dbReference type="Proteomes" id="UP001623592">
    <property type="component" value="Unassembled WGS sequence"/>
</dbReference>
<evidence type="ECO:0000256" key="4">
    <source>
        <dbReference type="ARBA" id="ARBA00023001"/>
    </source>
</evidence>
<keyword evidence="6" id="KW-0624">Polysaccharide degradation</keyword>
<evidence type="ECO:0000259" key="8">
    <source>
        <dbReference type="Pfam" id="PF03442"/>
    </source>
</evidence>
<evidence type="ECO:0000256" key="2">
    <source>
        <dbReference type="ARBA" id="ARBA00022729"/>
    </source>
</evidence>
<dbReference type="Pfam" id="PF25021">
    <property type="entry name" value="TEN_NHL"/>
    <property type="match status" value="2"/>
</dbReference>
<dbReference type="InterPro" id="IPR014756">
    <property type="entry name" value="Ig_E-set"/>
</dbReference>
<dbReference type="EMBL" id="JBJIAA010000010">
    <property type="protein sequence ID" value="MFL0251444.1"/>
    <property type="molecule type" value="Genomic_DNA"/>
</dbReference>
<dbReference type="InterPro" id="IPR011042">
    <property type="entry name" value="6-blade_b-propeller_TolB-like"/>
</dbReference>
<evidence type="ECO:0000256" key="6">
    <source>
        <dbReference type="ARBA" id="ARBA00023326"/>
    </source>
</evidence>
<dbReference type="InterPro" id="IPR042229">
    <property type="entry name" value="Listeria/Bacterioides_rpt_sf"/>
</dbReference>
<accession>A0ABW8TKI4</accession>
<dbReference type="RefSeq" id="WP_406788099.1">
    <property type="nucleotide sequence ID" value="NZ_JBJIAA010000010.1"/>
</dbReference>
<protein>
    <submittedName>
        <fullName evidence="10">X2-like carbohydrate binding domain-containing protein</fullName>
    </submittedName>
</protein>
<evidence type="ECO:0000256" key="5">
    <source>
        <dbReference type="ARBA" id="ARBA00023277"/>
    </source>
</evidence>
<reference evidence="10 11" key="1">
    <citation type="submission" date="2024-11" db="EMBL/GenBank/DDBJ databases">
        <authorList>
            <person name="Heng Y.C."/>
            <person name="Lim A.C.H."/>
            <person name="Lee J.K.Y."/>
            <person name="Kittelmann S."/>
        </authorList>
    </citation>
    <scope>NUCLEOTIDE SEQUENCE [LARGE SCALE GENOMIC DNA]</scope>
    <source>
        <strain evidence="10 11">WILCCON 0114</strain>
    </source>
</reference>
<dbReference type="Gene3D" id="2.60.40.10">
    <property type="entry name" value="Immunoglobulins"/>
    <property type="match status" value="4"/>
</dbReference>
<dbReference type="SUPFAM" id="SSF81296">
    <property type="entry name" value="E set domains"/>
    <property type="match status" value="4"/>
</dbReference>
<feature type="repeat" description="NHL" evidence="7">
    <location>
        <begin position="47"/>
        <end position="77"/>
    </location>
</feature>
<evidence type="ECO:0000259" key="9">
    <source>
        <dbReference type="Pfam" id="PF25021"/>
    </source>
</evidence>
<keyword evidence="5" id="KW-0119">Carbohydrate metabolism</keyword>
<dbReference type="InterPro" id="IPR056822">
    <property type="entry name" value="TEN_NHL"/>
</dbReference>
<comment type="caution">
    <text evidence="10">The sequence shown here is derived from an EMBL/GenBank/DDBJ whole genome shotgun (WGS) entry which is preliminary data.</text>
</comment>
<feature type="domain" description="Teneurin NHL" evidence="9">
    <location>
        <begin position="92"/>
        <end position="141"/>
    </location>
</feature>
<comment type="subcellular location">
    <subcellularLocation>
        <location evidence="1">Cell envelope</location>
    </subcellularLocation>
</comment>
<dbReference type="SUPFAM" id="SSF63829">
    <property type="entry name" value="Calcium-dependent phosphotriesterase"/>
    <property type="match status" value="1"/>
</dbReference>
<dbReference type="PANTHER" id="PTHR13833:SF71">
    <property type="entry name" value="NHL DOMAIN-CONTAINING PROTEIN"/>
    <property type="match status" value="1"/>
</dbReference>
<dbReference type="PROSITE" id="PS51125">
    <property type="entry name" value="NHL"/>
    <property type="match status" value="1"/>
</dbReference>
<keyword evidence="4" id="KW-0136">Cellulose degradation</keyword>
<feature type="domain" description="Carbohydrate binding X2" evidence="8">
    <location>
        <begin position="298"/>
        <end position="380"/>
    </location>
</feature>
<sequence>MIIIYIVDTSNNRIRKIDAVTGNISTIAGTTQAGYAGDGEAAINAMLNSPRGICLDKDGNIYIADYGNGRIRKIDGAGIITTIAGNGSRGLSGDGNLATNAVLSPTGLAIDNEGNMYVADYSNNRIRKIDGAGIITTIAGTGVSGFSFDNSSAVNATLSYPRSVAVDSIGNVFIADTFNSEIRKLSMPQAASGLTVTTEAEVPAKQDKVMLSVSSGIVEGSDKIYYKVDDTVPQQLYVGDTIDLNDWTEFIGGNSQEITAPNGKYIEAVEVTAADNKVVKWGKSNVVNDGYVVSASLSRNAASFDKNTSNQADVNVDMTLNGNTLTSIVNGVIPLINGIDYTANENTVTINKSYLASLDAGATANLVFNFSAGDSQSLNVAVTDTTPSAACGLTVTAEAETPAVSGKVTLTVTPAVDDSHHVICYKIVDSEPTALNVGEEIEPGDGWIELANTNVQEIAVANGKYIEAVEVTTGNYKVTKWGKSSAVNDGCIVQVGSSISPITASFDKNTANQADVNVSMGLSKYKLESISMRNGANYLSHEFRGNTVTIKKSDLANLSSQSAELAFYDDKGNIKNLDVAMLVGDMGVDLTMSLNGKSLTSITNEGNTLVNGTDYVVNGSTVTIKRGFLTKVGTGTVNLVFNFGTESLAMTVSLSGTDLSATMILDGNTLTGINNSDYDLINGVDYTVNGDVVTISKGYLAKLATGTQDLMFNFSKGNAQKLSITISDTTTRSYTVTFKDYDGKTIGEPQTVNYGESAAAPAAPTRTGYVFAGWDKSYNDVTGDLVVTAKYTSGNTYPFQPTTSNGDDETKISTDYLKSRDNTLVINSAAASLAIPSSAIDLVNGADHIKVTEKVVTPETNTVQGLFGNLPNGVAKMVGNPIRLNVGLFDASDALIQDIHQFSNNQRVKVTIKLTSAQIAGLDTSKLSMYYYDETSRTWVELGGSFNTNTMEFTFYTPHFTNFAIMNKASTPTPSTGNTTPVVTSYTVTFKNYDGTVIGTPQAVNYGGSATAPAAPTRTGYVFAGWDKAFDKVTGDLVVTAKYTSGNTYNFKPTATSNGAETKISSDYLTSRDNTLVINSDGAEISIPAGAIDSTDGTSYIKVIEQSDTAANISNKFGNLPKGLKQVGNPLLLSIELFDANNNYIKNIHKLANNEKIKVTMKFTADELKGIDVNGPSMYYYDETAKAWAKLEGKFNPSTREMTFYMTEL</sequence>
<feature type="domain" description="Carbohydrate binding X2" evidence="8">
    <location>
        <begin position="657"/>
        <end position="724"/>
    </location>
</feature>
<feature type="domain" description="Carbohydrate binding X2" evidence="8">
    <location>
        <begin position="588"/>
        <end position="644"/>
    </location>
</feature>
<name>A0ABW8TKI4_9CLOT</name>
<dbReference type="Gene3D" id="2.60.40.4270">
    <property type="entry name" value="Listeria-Bacteroides repeat domain"/>
    <property type="match status" value="2"/>
</dbReference>
<dbReference type="Pfam" id="PF09479">
    <property type="entry name" value="Flg_new"/>
    <property type="match status" value="2"/>
</dbReference>
<keyword evidence="3" id="KW-0677">Repeat</keyword>
<keyword evidence="2" id="KW-0732">Signal</keyword>
<keyword evidence="11" id="KW-1185">Reference proteome</keyword>
<evidence type="ECO:0000313" key="10">
    <source>
        <dbReference type="EMBL" id="MFL0251444.1"/>
    </source>
</evidence>
<evidence type="ECO:0000256" key="1">
    <source>
        <dbReference type="ARBA" id="ARBA00004196"/>
    </source>
</evidence>
<dbReference type="InterPro" id="IPR001258">
    <property type="entry name" value="NHL_repeat"/>
</dbReference>
<feature type="domain" description="Teneurin NHL" evidence="9">
    <location>
        <begin position="36"/>
        <end position="86"/>
    </location>
</feature>
<gene>
    <name evidence="10" type="ORF">ACJDT4_13570</name>
</gene>
<dbReference type="Gene3D" id="2.120.10.30">
    <property type="entry name" value="TolB, C-terminal domain"/>
    <property type="match status" value="2"/>
</dbReference>
<dbReference type="InterPro" id="IPR013783">
    <property type="entry name" value="Ig-like_fold"/>
</dbReference>